<proteinExistence type="predicted"/>
<evidence type="ECO:0000313" key="4">
    <source>
        <dbReference type="EMBL" id="RED49919.1"/>
    </source>
</evidence>
<accession>A0A3D9HK96</accession>
<comment type="caution">
    <text evidence="4">The sequence shown here is derived from an EMBL/GenBank/DDBJ whole genome shotgun (WGS) entry which is preliminary data.</text>
</comment>
<dbReference type="Pfam" id="PF00497">
    <property type="entry name" value="SBP_bac_3"/>
    <property type="match status" value="1"/>
</dbReference>
<feature type="domain" description="Solute-binding protein family 3/N-terminal" evidence="3">
    <location>
        <begin position="24"/>
        <end position="252"/>
    </location>
</feature>
<evidence type="ECO:0000256" key="1">
    <source>
        <dbReference type="ARBA" id="ARBA00022729"/>
    </source>
</evidence>
<dbReference type="SMART" id="SM00062">
    <property type="entry name" value="PBPb"/>
    <property type="match status" value="1"/>
</dbReference>
<sequence>MKRFLPIVFAGLAWIPSPLLACQNVSISTHPFIPPWSWLQGDRLDGVGIEITRDVLDRLKIPYQVTYLGSWKRVLKLAETGHLDIVPNVFKTPERQEWLIYQNSPFKADDAVVFSRRDTPFPITSLKDLAGLRGGTTVGDSWGAEFDRFLNKQGAERAPTAQSLMKMLAHHRIDYAVYAVTSGRAVAKSIGLSEQIQHHPAPRASEGMYIGFSKKSSCAGIAPAFEQALEAYLREARQAGQMDRLIERKIEAWAQSVQETN</sequence>
<dbReference type="InterPro" id="IPR001638">
    <property type="entry name" value="Solute-binding_3/MltF_N"/>
</dbReference>
<protein>
    <submittedName>
        <fullName evidence="4">Amino acid ABC transporter substrate-binding protein (PAAT family)</fullName>
    </submittedName>
</protein>
<dbReference type="OrthoDB" id="6192933at2"/>
<evidence type="ECO:0000259" key="3">
    <source>
        <dbReference type="SMART" id="SM00062"/>
    </source>
</evidence>
<dbReference type="PANTHER" id="PTHR35936">
    <property type="entry name" value="MEMBRANE-BOUND LYTIC MUREIN TRANSGLYCOSYLASE F"/>
    <property type="match status" value="1"/>
</dbReference>
<feature type="signal peptide" evidence="2">
    <location>
        <begin position="1"/>
        <end position="21"/>
    </location>
</feature>
<dbReference type="RefSeq" id="WP_115937150.1">
    <property type="nucleotide sequence ID" value="NZ_QRDW01000005.1"/>
</dbReference>
<dbReference type="PANTHER" id="PTHR35936:SF6">
    <property type="entry name" value="AMINO ACID ABC TRANSPORTER SUBSTRATE-BINDING PAAT FAMILY PROTEIN"/>
    <property type="match status" value="1"/>
</dbReference>
<dbReference type="EMBL" id="QRDW01000005">
    <property type="protein sequence ID" value="RED49919.1"/>
    <property type="molecule type" value="Genomic_DNA"/>
</dbReference>
<evidence type="ECO:0000256" key="2">
    <source>
        <dbReference type="SAM" id="SignalP"/>
    </source>
</evidence>
<dbReference type="Proteomes" id="UP000256845">
    <property type="component" value="Unassembled WGS sequence"/>
</dbReference>
<dbReference type="AlphaFoldDB" id="A0A3D9HK96"/>
<name>A0A3D9HK96_9PROT</name>
<feature type="chain" id="PRO_5017564675" evidence="2">
    <location>
        <begin position="22"/>
        <end position="261"/>
    </location>
</feature>
<evidence type="ECO:0000313" key="5">
    <source>
        <dbReference type="Proteomes" id="UP000256845"/>
    </source>
</evidence>
<dbReference type="SUPFAM" id="SSF53850">
    <property type="entry name" value="Periplasmic binding protein-like II"/>
    <property type="match status" value="1"/>
</dbReference>
<keyword evidence="5" id="KW-1185">Reference proteome</keyword>
<reference evidence="4 5" key="1">
    <citation type="submission" date="2018-07" db="EMBL/GenBank/DDBJ databases">
        <title>Genomic Encyclopedia of Type Strains, Phase III (KMG-III): the genomes of soil and plant-associated and newly described type strains.</title>
        <authorList>
            <person name="Whitman W."/>
        </authorList>
    </citation>
    <scope>NUCLEOTIDE SEQUENCE [LARGE SCALE GENOMIC DNA]</scope>
    <source>
        <strain evidence="4 5">CECT 8488</strain>
    </source>
</reference>
<dbReference type="Gene3D" id="3.40.190.10">
    <property type="entry name" value="Periplasmic binding protein-like II"/>
    <property type="match status" value="2"/>
</dbReference>
<keyword evidence="1 2" id="KW-0732">Signal</keyword>
<gene>
    <name evidence="4" type="ORF">DFP90_105292</name>
</gene>
<organism evidence="4 5">
    <name type="scientific">Aestuariispira insulae</name>
    <dbReference type="NCBI Taxonomy" id="1461337"/>
    <lineage>
        <taxon>Bacteria</taxon>
        <taxon>Pseudomonadati</taxon>
        <taxon>Pseudomonadota</taxon>
        <taxon>Alphaproteobacteria</taxon>
        <taxon>Rhodospirillales</taxon>
        <taxon>Kiloniellaceae</taxon>
        <taxon>Aestuariispira</taxon>
    </lineage>
</organism>